<organism evidence="6 7">
    <name type="scientific">Marseilla massiliensis</name>
    <dbReference type="NCBI Taxonomy" id="1841864"/>
    <lineage>
        <taxon>Bacteria</taxon>
        <taxon>Pseudomonadati</taxon>
        <taxon>Bacteroidota</taxon>
        <taxon>Bacteroidia</taxon>
        <taxon>Bacteroidales</taxon>
        <taxon>Prevotellaceae</taxon>
        <taxon>Marseilla</taxon>
    </lineage>
</organism>
<dbReference type="NCBIfam" id="TIGR00444">
    <property type="entry name" value="mazG"/>
    <property type="match status" value="1"/>
</dbReference>
<dbReference type="AlphaFoldDB" id="A0A939B3S2"/>
<dbReference type="Gene3D" id="1.10.287.1080">
    <property type="entry name" value="MazG-like"/>
    <property type="match status" value="2"/>
</dbReference>
<dbReference type="Proteomes" id="UP000764045">
    <property type="component" value="Unassembled WGS sequence"/>
</dbReference>
<dbReference type="PANTHER" id="PTHR30522">
    <property type="entry name" value="NUCLEOSIDE TRIPHOSPHATE PYROPHOSPHOHYDROLASE"/>
    <property type="match status" value="1"/>
</dbReference>
<evidence type="ECO:0000256" key="3">
    <source>
        <dbReference type="ARBA" id="ARBA00066372"/>
    </source>
</evidence>
<dbReference type="EMBL" id="JACJJL010000003">
    <property type="protein sequence ID" value="MBM6660714.1"/>
    <property type="molecule type" value="Genomic_DNA"/>
</dbReference>
<dbReference type="EC" id="3.6.1.8" evidence="3"/>
<dbReference type="CDD" id="cd11528">
    <property type="entry name" value="NTP-PPase_MazG_Nterm"/>
    <property type="match status" value="1"/>
</dbReference>
<reference evidence="6 7" key="1">
    <citation type="journal article" date="2021" name="Sci. Rep.">
        <title>The distribution of antibiotic resistance genes in chicken gut microbiota commensals.</title>
        <authorList>
            <person name="Juricova H."/>
            <person name="Matiasovicova J."/>
            <person name="Kubasova T."/>
            <person name="Cejkova D."/>
            <person name="Rychlik I."/>
        </authorList>
    </citation>
    <scope>NUCLEOTIDE SEQUENCE [LARGE SCALE GENOMIC DNA]</scope>
    <source>
        <strain evidence="6 7">An819</strain>
    </source>
</reference>
<dbReference type="GO" id="GO:0046052">
    <property type="term" value="P:UTP catabolic process"/>
    <property type="evidence" value="ECO:0007669"/>
    <property type="project" value="TreeGrafter"/>
</dbReference>
<dbReference type="GO" id="GO:0046061">
    <property type="term" value="P:dATP catabolic process"/>
    <property type="evidence" value="ECO:0007669"/>
    <property type="project" value="TreeGrafter"/>
</dbReference>
<comment type="caution">
    <text evidence="6">The sequence shown here is derived from an EMBL/GenBank/DDBJ whole genome shotgun (WGS) entry which is preliminary data.</text>
</comment>
<evidence type="ECO:0000259" key="5">
    <source>
        <dbReference type="Pfam" id="PF03819"/>
    </source>
</evidence>
<evidence type="ECO:0000313" key="7">
    <source>
        <dbReference type="Proteomes" id="UP000764045"/>
    </source>
</evidence>
<dbReference type="InterPro" id="IPR048011">
    <property type="entry name" value="NTP-PPase_MazG-like_C"/>
</dbReference>
<feature type="domain" description="NTP pyrophosphohydrolase MazG-like" evidence="5">
    <location>
        <begin position="194"/>
        <end position="250"/>
    </location>
</feature>
<dbReference type="NCBIfam" id="NF007113">
    <property type="entry name" value="PRK09562.1"/>
    <property type="match status" value="1"/>
</dbReference>
<dbReference type="GO" id="GO:0006950">
    <property type="term" value="P:response to stress"/>
    <property type="evidence" value="ECO:0007669"/>
    <property type="project" value="UniProtKB-ARBA"/>
</dbReference>
<dbReference type="CDD" id="cd11529">
    <property type="entry name" value="NTP-PPase_MazG_Cterm"/>
    <property type="match status" value="1"/>
</dbReference>
<dbReference type="GO" id="GO:0046047">
    <property type="term" value="P:TTP catabolic process"/>
    <property type="evidence" value="ECO:0007669"/>
    <property type="project" value="TreeGrafter"/>
</dbReference>
<evidence type="ECO:0000256" key="2">
    <source>
        <dbReference type="ARBA" id="ARBA00061115"/>
    </source>
</evidence>
<dbReference type="InterPro" id="IPR011551">
    <property type="entry name" value="NTP_PyrPHydrolase_MazG"/>
</dbReference>
<accession>A0A939B3S2</accession>
<evidence type="ECO:0000256" key="1">
    <source>
        <dbReference type="ARBA" id="ARBA00052141"/>
    </source>
</evidence>
<name>A0A939B3S2_9BACT</name>
<dbReference type="FunFam" id="1.10.287.1080:FF:000003">
    <property type="entry name" value="Nucleoside triphosphate pyrophosphohydrolase"/>
    <property type="match status" value="1"/>
</dbReference>
<comment type="catalytic activity">
    <reaction evidence="1">
        <text>ATP + H2O = AMP + diphosphate + H(+)</text>
        <dbReference type="Rhea" id="RHEA:14245"/>
        <dbReference type="ChEBI" id="CHEBI:15377"/>
        <dbReference type="ChEBI" id="CHEBI:15378"/>
        <dbReference type="ChEBI" id="CHEBI:30616"/>
        <dbReference type="ChEBI" id="CHEBI:33019"/>
        <dbReference type="ChEBI" id="CHEBI:456215"/>
        <dbReference type="EC" id="3.6.1.8"/>
    </reaction>
</comment>
<dbReference type="InterPro" id="IPR048015">
    <property type="entry name" value="NTP-PPase_MazG-like_N"/>
</dbReference>
<dbReference type="RefSeq" id="WP_205107734.1">
    <property type="nucleotide sequence ID" value="NZ_JACJJL010000003.1"/>
</dbReference>
<gene>
    <name evidence="6" type="primary">mazG</name>
    <name evidence="6" type="ORF">H6B30_02925</name>
</gene>
<dbReference type="GO" id="GO:0006203">
    <property type="term" value="P:dGTP catabolic process"/>
    <property type="evidence" value="ECO:0007669"/>
    <property type="project" value="TreeGrafter"/>
</dbReference>
<evidence type="ECO:0000313" key="6">
    <source>
        <dbReference type="EMBL" id="MBM6660714.1"/>
    </source>
</evidence>
<protein>
    <recommendedName>
        <fullName evidence="4">Nucleoside triphosphate pyrophosphohydrolase</fullName>
        <ecNumber evidence="3">3.6.1.8</ecNumber>
    </recommendedName>
</protein>
<sequence>MHTKEEKMNAFGRLLDVLDTLRVECPWDRKQTNQSLRPNTIEEVYELCDALLNEDEPNICKELGDVLLHVCFYAKIADEKGQFDVADVCNRLADKLIFRHPHVYHPSQVGAPEPKPLPYGEDATGQKQESAVSTAQQVIENWEQIKLKEKNGNKRVLSGIPAALPSLIKAYRIQEKTRNVGFDWEDKGDVWSKVREELGELEAELRKEDKARSMEELGDFIFSVINAARLYHLNPDTALENANKKFIRRFEYIEDHSIKSGKPLTEMTIAEMDDLWNEAKKNEKKQ</sequence>
<dbReference type="GO" id="GO:0046081">
    <property type="term" value="P:dUTP catabolic process"/>
    <property type="evidence" value="ECO:0007669"/>
    <property type="project" value="TreeGrafter"/>
</dbReference>
<evidence type="ECO:0000256" key="4">
    <source>
        <dbReference type="ARBA" id="ARBA00074799"/>
    </source>
</evidence>
<dbReference type="InterPro" id="IPR004518">
    <property type="entry name" value="MazG-like_dom"/>
</dbReference>
<dbReference type="GO" id="GO:0046076">
    <property type="term" value="P:dTTP catabolic process"/>
    <property type="evidence" value="ECO:0007669"/>
    <property type="project" value="TreeGrafter"/>
</dbReference>
<keyword evidence="6" id="KW-0378">Hydrolase</keyword>
<dbReference type="PANTHER" id="PTHR30522:SF0">
    <property type="entry name" value="NUCLEOSIDE TRIPHOSPHATE PYROPHOSPHOHYDROLASE"/>
    <property type="match status" value="1"/>
</dbReference>
<feature type="domain" description="NTP pyrophosphohydrolase MazG-like" evidence="5">
    <location>
        <begin position="31"/>
        <end position="103"/>
    </location>
</feature>
<dbReference type="FunFam" id="1.10.287.1080:FF:000001">
    <property type="entry name" value="Nucleoside triphosphate pyrophosphohydrolase"/>
    <property type="match status" value="1"/>
</dbReference>
<comment type="similarity">
    <text evidence="2">Belongs to the nucleoside triphosphate pyrophosphohydrolase family.</text>
</comment>
<dbReference type="Pfam" id="PF03819">
    <property type="entry name" value="MazG"/>
    <property type="match status" value="2"/>
</dbReference>
<dbReference type="SUPFAM" id="SSF101386">
    <property type="entry name" value="all-alpha NTP pyrophosphatases"/>
    <property type="match status" value="2"/>
</dbReference>
<dbReference type="GO" id="GO:0047693">
    <property type="term" value="F:ATP diphosphatase activity"/>
    <property type="evidence" value="ECO:0007669"/>
    <property type="project" value="UniProtKB-EC"/>
</dbReference>
<proteinExistence type="inferred from homology"/>
<keyword evidence="7" id="KW-1185">Reference proteome</keyword>